<dbReference type="PANTHER" id="PTHR37042:SF4">
    <property type="entry name" value="OUTER MEMBRANE PROTEIN RV1973"/>
    <property type="match status" value="1"/>
</dbReference>
<evidence type="ECO:0000313" key="5">
    <source>
        <dbReference type="Proteomes" id="UP000431901"/>
    </source>
</evidence>
<evidence type="ECO:0000256" key="3">
    <source>
        <dbReference type="SAM" id="Phobius"/>
    </source>
</evidence>
<comment type="caution">
    <text evidence="4">The sequence shown here is derived from an EMBL/GenBank/DDBJ whole genome shotgun (WGS) entry which is preliminary data.</text>
</comment>
<dbReference type="Proteomes" id="UP000431901">
    <property type="component" value="Unassembled WGS sequence"/>
</dbReference>
<keyword evidence="2 3" id="KW-0472">Membrane</keyword>
<name>A0A6I4WGT6_9ACTN</name>
<dbReference type="SUPFAM" id="SSF54427">
    <property type="entry name" value="NTF2-like"/>
    <property type="match status" value="1"/>
</dbReference>
<dbReference type="EMBL" id="WUTW01000010">
    <property type="protein sequence ID" value="MXQ68070.1"/>
    <property type="molecule type" value="Genomic_DNA"/>
</dbReference>
<evidence type="ECO:0008006" key="6">
    <source>
        <dbReference type="Google" id="ProtNLM"/>
    </source>
</evidence>
<proteinExistence type="predicted"/>
<organism evidence="4 5">
    <name type="scientific">Actinomadura rayongensis</name>
    <dbReference type="NCBI Taxonomy" id="1429076"/>
    <lineage>
        <taxon>Bacteria</taxon>
        <taxon>Bacillati</taxon>
        <taxon>Actinomycetota</taxon>
        <taxon>Actinomycetes</taxon>
        <taxon>Streptosporangiales</taxon>
        <taxon>Thermomonosporaceae</taxon>
        <taxon>Actinomadura</taxon>
    </lineage>
</organism>
<keyword evidence="3" id="KW-0812">Transmembrane</keyword>
<dbReference type="OrthoDB" id="3472661at2"/>
<evidence type="ECO:0000256" key="2">
    <source>
        <dbReference type="ARBA" id="ARBA00023136"/>
    </source>
</evidence>
<protein>
    <recommendedName>
        <fullName evidence="6">SnoaL-like domain-containing protein</fullName>
    </recommendedName>
</protein>
<evidence type="ECO:0000313" key="4">
    <source>
        <dbReference type="EMBL" id="MXQ68070.1"/>
    </source>
</evidence>
<sequence>MFAGWGLIGWAFIVAATVFLGWSAWSYFDASHGGARSEGQERDSALRAGRQELATLNSMDRNRVDANLRAWEDATTGSLRDQLHRDAAANRQKIAQTGTSAAGSVLAAAVTRLDTGTGDAVMIASVQVKLTSAQGGETYQRKRYEVGLARTAGGWKLKSLTAIPAGDR</sequence>
<evidence type="ECO:0000256" key="1">
    <source>
        <dbReference type="ARBA" id="ARBA00004370"/>
    </source>
</evidence>
<keyword evidence="5" id="KW-1185">Reference proteome</keyword>
<comment type="subcellular location">
    <subcellularLocation>
        <location evidence="1">Membrane</location>
    </subcellularLocation>
</comment>
<accession>A0A6I4WGT6</accession>
<dbReference type="InterPro" id="IPR032710">
    <property type="entry name" value="NTF2-like_dom_sf"/>
</dbReference>
<dbReference type="GO" id="GO:0016020">
    <property type="term" value="C:membrane"/>
    <property type="evidence" value="ECO:0007669"/>
    <property type="project" value="UniProtKB-SubCell"/>
</dbReference>
<dbReference type="PANTHER" id="PTHR37042">
    <property type="entry name" value="OUTER MEMBRANE PROTEIN RV1973"/>
    <property type="match status" value="1"/>
</dbReference>
<reference evidence="4 5" key="1">
    <citation type="submission" date="2019-12" db="EMBL/GenBank/DDBJ databases">
        <title>Nocardia macrotermitis sp. nov. and Nocardia aurantia sp. nov., isolated from the gut of the fungus growing-termite Macrotermes natalensis.</title>
        <authorList>
            <person name="Christine B."/>
            <person name="Rene B."/>
        </authorList>
    </citation>
    <scope>NUCLEOTIDE SEQUENCE [LARGE SCALE GENOMIC DNA]</scope>
    <source>
        <strain evidence="4 5">DSM 102126</strain>
    </source>
</reference>
<dbReference type="AlphaFoldDB" id="A0A6I4WGT6"/>
<keyword evidence="3" id="KW-1133">Transmembrane helix</keyword>
<gene>
    <name evidence="4" type="ORF">GQ466_29045</name>
</gene>
<feature type="transmembrane region" description="Helical" evidence="3">
    <location>
        <begin position="6"/>
        <end position="28"/>
    </location>
</feature>